<dbReference type="PROSITE" id="PS00651">
    <property type="entry name" value="RIBOSOMAL_L9"/>
    <property type="match status" value="1"/>
</dbReference>
<dbReference type="InterPro" id="IPR036791">
    <property type="entry name" value="Ribosomal_bL9_C_sf"/>
</dbReference>
<keyword evidence="5 7" id="KW-0687">Ribonucleoprotein</keyword>
<dbReference type="InterPro" id="IPR000244">
    <property type="entry name" value="Ribosomal_bL9"/>
</dbReference>
<keyword evidence="10" id="KW-1185">Reference proteome</keyword>
<dbReference type="Gene3D" id="3.10.430.100">
    <property type="entry name" value="Ribosomal protein L9, C-terminal domain"/>
    <property type="match status" value="1"/>
</dbReference>
<comment type="function">
    <text evidence="7">Binds to the 23S rRNA.</text>
</comment>
<dbReference type="PANTHER" id="PTHR21368">
    <property type="entry name" value="50S RIBOSOMAL PROTEIN L9"/>
    <property type="match status" value="1"/>
</dbReference>
<proteinExistence type="inferred from homology"/>
<dbReference type="InterPro" id="IPR009027">
    <property type="entry name" value="Ribosomal_bL9/RNase_H1_N"/>
</dbReference>
<dbReference type="HAMAP" id="MF_00503">
    <property type="entry name" value="Ribosomal_bL9"/>
    <property type="match status" value="1"/>
</dbReference>
<evidence type="ECO:0000313" key="9">
    <source>
        <dbReference type="EMBL" id="PRY45833.1"/>
    </source>
</evidence>
<dbReference type="InterPro" id="IPR020070">
    <property type="entry name" value="Ribosomal_bL9_N"/>
</dbReference>
<dbReference type="EMBL" id="PVTF01000001">
    <property type="protein sequence ID" value="PRY45833.1"/>
    <property type="molecule type" value="Genomic_DNA"/>
</dbReference>
<dbReference type="GO" id="GO:0006412">
    <property type="term" value="P:translation"/>
    <property type="evidence" value="ECO:0007669"/>
    <property type="project" value="UniProtKB-UniRule"/>
</dbReference>
<dbReference type="FunFam" id="3.40.5.10:FF:000003">
    <property type="entry name" value="50S ribosomal protein L9"/>
    <property type="match status" value="1"/>
</dbReference>
<accession>A0A2T0TJJ0</accession>
<comment type="caution">
    <text evidence="9">The sequence shown here is derived from an EMBL/GenBank/DDBJ whole genome shotgun (WGS) entry which is preliminary data.</text>
</comment>
<dbReference type="AlphaFoldDB" id="A0A2T0TJJ0"/>
<evidence type="ECO:0000256" key="4">
    <source>
        <dbReference type="ARBA" id="ARBA00022980"/>
    </source>
</evidence>
<evidence type="ECO:0000256" key="6">
    <source>
        <dbReference type="ARBA" id="ARBA00035292"/>
    </source>
</evidence>
<keyword evidence="4 7" id="KW-0689">Ribosomal protein</keyword>
<dbReference type="SUPFAM" id="SSF55653">
    <property type="entry name" value="Ribosomal protein L9 C-domain"/>
    <property type="match status" value="1"/>
</dbReference>
<sequence>MKLILTADVSGLGGPGDIVEVKDGYGRNYLLPRGLAIVATKGAAKQVEVIRRAQETRRVRDLDHAKEIKTALEGLGAVALKAKSAKGSGKLFGSVTTSDVVSAVRSAGGPTLDKRAIELAGHIKTTGKHAVTVRLHPEVTVSLSVDVSSAS</sequence>
<dbReference type="InterPro" id="IPR036935">
    <property type="entry name" value="Ribosomal_bL9_N_sf"/>
</dbReference>
<dbReference type="GO" id="GO:1990904">
    <property type="term" value="C:ribonucleoprotein complex"/>
    <property type="evidence" value="ECO:0007669"/>
    <property type="project" value="UniProtKB-KW"/>
</dbReference>
<dbReference type="OrthoDB" id="9788336at2"/>
<dbReference type="Gene3D" id="3.40.5.10">
    <property type="entry name" value="Ribosomal protein L9, N-terminal domain"/>
    <property type="match status" value="1"/>
</dbReference>
<dbReference type="Proteomes" id="UP000239494">
    <property type="component" value="Unassembled WGS sequence"/>
</dbReference>
<feature type="domain" description="Ribosomal protein L9" evidence="8">
    <location>
        <begin position="13"/>
        <end position="40"/>
    </location>
</feature>
<dbReference type="RefSeq" id="WP_106184953.1">
    <property type="nucleotide sequence ID" value="NZ_PVTF01000001.1"/>
</dbReference>
<gene>
    <name evidence="7" type="primary">rplI</name>
    <name evidence="9" type="ORF">CLV43_10193</name>
</gene>
<name>A0A2T0TJJ0_9PSEU</name>
<comment type="similarity">
    <text evidence="1 7">Belongs to the bacterial ribosomal protein bL9 family.</text>
</comment>
<organism evidence="9 10">
    <name type="scientific">Umezawaea tangerina</name>
    <dbReference type="NCBI Taxonomy" id="84725"/>
    <lineage>
        <taxon>Bacteria</taxon>
        <taxon>Bacillati</taxon>
        <taxon>Actinomycetota</taxon>
        <taxon>Actinomycetes</taxon>
        <taxon>Pseudonocardiales</taxon>
        <taxon>Pseudonocardiaceae</taxon>
        <taxon>Umezawaea</taxon>
    </lineage>
</organism>
<protein>
    <recommendedName>
        <fullName evidence="6 7">Large ribosomal subunit protein bL9</fullName>
    </recommendedName>
</protein>
<reference evidence="9 10" key="1">
    <citation type="submission" date="2018-03" db="EMBL/GenBank/DDBJ databases">
        <title>Genomic Encyclopedia of Archaeal and Bacterial Type Strains, Phase II (KMG-II): from individual species to whole genera.</title>
        <authorList>
            <person name="Goeker M."/>
        </authorList>
    </citation>
    <scope>NUCLEOTIDE SEQUENCE [LARGE SCALE GENOMIC DNA]</scope>
    <source>
        <strain evidence="9 10">DSM 44720</strain>
    </source>
</reference>
<dbReference type="SUPFAM" id="SSF55658">
    <property type="entry name" value="L9 N-domain-like"/>
    <property type="match status" value="1"/>
</dbReference>
<evidence type="ECO:0000256" key="5">
    <source>
        <dbReference type="ARBA" id="ARBA00023274"/>
    </source>
</evidence>
<evidence type="ECO:0000256" key="1">
    <source>
        <dbReference type="ARBA" id="ARBA00010605"/>
    </source>
</evidence>
<dbReference type="Pfam" id="PF03948">
    <property type="entry name" value="Ribosomal_L9_C"/>
    <property type="match status" value="1"/>
</dbReference>
<keyword evidence="3 7" id="KW-0694">RNA-binding</keyword>
<evidence type="ECO:0000259" key="8">
    <source>
        <dbReference type="PROSITE" id="PS00651"/>
    </source>
</evidence>
<evidence type="ECO:0000256" key="2">
    <source>
        <dbReference type="ARBA" id="ARBA00022730"/>
    </source>
</evidence>
<dbReference type="GO" id="GO:0003735">
    <property type="term" value="F:structural constituent of ribosome"/>
    <property type="evidence" value="ECO:0007669"/>
    <property type="project" value="InterPro"/>
</dbReference>
<evidence type="ECO:0000256" key="3">
    <source>
        <dbReference type="ARBA" id="ARBA00022884"/>
    </source>
</evidence>
<evidence type="ECO:0000256" key="7">
    <source>
        <dbReference type="HAMAP-Rule" id="MF_00503"/>
    </source>
</evidence>
<evidence type="ECO:0000313" key="10">
    <source>
        <dbReference type="Proteomes" id="UP000239494"/>
    </source>
</evidence>
<dbReference type="InterPro" id="IPR020069">
    <property type="entry name" value="Ribosomal_bL9_C"/>
</dbReference>
<dbReference type="Pfam" id="PF01281">
    <property type="entry name" value="Ribosomal_L9_N"/>
    <property type="match status" value="1"/>
</dbReference>
<dbReference type="GO" id="GO:0005840">
    <property type="term" value="C:ribosome"/>
    <property type="evidence" value="ECO:0007669"/>
    <property type="project" value="UniProtKB-KW"/>
</dbReference>
<dbReference type="InterPro" id="IPR020594">
    <property type="entry name" value="Ribosomal_bL9_bac/chp"/>
</dbReference>
<dbReference type="GO" id="GO:0019843">
    <property type="term" value="F:rRNA binding"/>
    <property type="evidence" value="ECO:0007669"/>
    <property type="project" value="UniProtKB-UniRule"/>
</dbReference>
<keyword evidence="2 7" id="KW-0699">rRNA-binding</keyword>
<dbReference type="NCBIfam" id="TIGR00158">
    <property type="entry name" value="L9"/>
    <property type="match status" value="1"/>
</dbReference>